<comment type="caution">
    <text evidence="2">The sequence shown here is derived from an EMBL/GenBank/DDBJ whole genome shotgun (WGS) entry which is preliminary data.</text>
</comment>
<keyword evidence="1" id="KW-0732">Signal</keyword>
<dbReference type="AlphaFoldDB" id="A0A1V6TMQ3"/>
<name>A0A1V6TMQ3_9EURO</name>
<feature type="signal peptide" evidence="1">
    <location>
        <begin position="1"/>
        <end position="16"/>
    </location>
</feature>
<dbReference type="STRING" id="303698.A0A1V6TMQ3"/>
<evidence type="ECO:0000313" key="2">
    <source>
        <dbReference type="EMBL" id="OQE27617.1"/>
    </source>
</evidence>
<feature type="chain" id="PRO_5013161740" evidence="1">
    <location>
        <begin position="17"/>
        <end position="463"/>
    </location>
</feature>
<keyword evidence="3" id="KW-1185">Reference proteome</keyword>
<dbReference type="EMBL" id="MLKD01000004">
    <property type="protein sequence ID" value="OQE27617.1"/>
    <property type="molecule type" value="Genomic_DNA"/>
</dbReference>
<dbReference type="Proteomes" id="UP000191285">
    <property type="component" value="Unassembled WGS sequence"/>
</dbReference>
<evidence type="ECO:0000256" key="1">
    <source>
        <dbReference type="SAM" id="SignalP"/>
    </source>
</evidence>
<protein>
    <submittedName>
        <fullName evidence="2">Uncharacterized protein</fullName>
    </submittedName>
</protein>
<proteinExistence type="predicted"/>
<organism evidence="2 3">
    <name type="scientific">Penicillium steckii</name>
    <dbReference type="NCBI Taxonomy" id="303698"/>
    <lineage>
        <taxon>Eukaryota</taxon>
        <taxon>Fungi</taxon>
        <taxon>Dikarya</taxon>
        <taxon>Ascomycota</taxon>
        <taxon>Pezizomycotina</taxon>
        <taxon>Eurotiomycetes</taxon>
        <taxon>Eurotiomycetidae</taxon>
        <taxon>Eurotiales</taxon>
        <taxon>Aspergillaceae</taxon>
        <taxon>Penicillium</taxon>
    </lineage>
</organism>
<accession>A0A1V6TMQ3</accession>
<dbReference type="OrthoDB" id="10413988at2759"/>
<gene>
    <name evidence="2" type="ORF">PENSTE_c004G01781</name>
</gene>
<evidence type="ECO:0000313" key="3">
    <source>
        <dbReference type="Proteomes" id="UP000191285"/>
    </source>
</evidence>
<sequence length="463" mass="51118">MKYPVLFTALFVGAIALPNPHVPRDDEHNAGLAPVEATSSSSDAVVNAQIMNSKTVCMNLYPKNMHGSKPQNDTKRSFFDYIADQVDGNINCNIDSECSITTDNAENCKDETGDTLSPDLHFIFWNILNLHSWARSRFLAIKDSGKSLASRSSELISTFTNYKAIPADDSDSTIFNIFGSVLALVGPLLAACEPAVGIAGVAAGGSLIAANTVSAAQDTAAEMLNNDLKAVATLEDSMTKITSLSADDIRNVGFQAINEEISTDEAGKYKIADEKSDNKMASAVINQAWRIDKTFIVRAENIRGKPATELKLGHLDDEARVCDKDGTCYFFVISQNLRNTNRSKGRKWSNTKGLDKLEDYGIDKLKLAKDAEWYQKNSNGGPPDAKKLVDLWKTPDGDEVASRYFLNLPVIDYENTKTITNAEMKWPYQERYFGPEGRFLVNVCYYVDSKKNKNWPKSYGKMS</sequence>
<reference evidence="3" key="1">
    <citation type="journal article" date="2017" name="Nat. Microbiol.">
        <title>Global analysis of biosynthetic gene clusters reveals vast potential of secondary metabolite production in Penicillium species.</title>
        <authorList>
            <person name="Nielsen J.C."/>
            <person name="Grijseels S."/>
            <person name="Prigent S."/>
            <person name="Ji B."/>
            <person name="Dainat J."/>
            <person name="Nielsen K.F."/>
            <person name="Frisvad J.C."/>
            <person name="Workman M."/>
            <person name="Nielsen J."/>
        </authorList>
    </citation>
    <scope>NUCLEOTIDE SEQUENCE [LARGE SCALE GENOMIC DNA]</scope>
    <source>
        <strain evidence="3">IBT 24891</strain>
    </source>
</reference>